<dbReference type="AlphaFoldDB" id="A0A5C6QQ21"/>
<dbReference type="EC" id="2.6.1.85" evidence="1"/>
<dbReference type="PANTHER" id="PTHR11236:SF50">
    <property type="entry name" value="AMINODEOXYCHORISMATE SYNTHASE COMPONENT 1"/>
    <property type="match status" value="1"/>
</dbReference>
<evidence type="ECO:0000256" key="1">
    <source>
        <dbReference type="ARBA" id="ARBA00013139"/>
    </source>
</evidence>
<organism evidence="6 8">
    <name type="scientific">Colwellia hornerae</name>
    <dbReference type="NCBI Taxonomy" id="89402"/>
    <lineage>
        <taxon>Bacteria</taxon>
        <taxon>Pseudomonadati</taxon>
        <taxon>Pseudomonadota</taxon>
        <taxon>Gammaproteobacteria</taxon>
        <taxon>Alteromonadales</taxon>
        <taxon>Colwelliaceae</taxon>
        <taxon>Colwellia</taxon>
    </lineage>
</organism>
<feature type="domain" description="Chorismate-utilising enzyme C-terminal" evidence="3">
    <location>
        <begin position="203"/>
        <end position="462"/>
    </location>
</feature>
<dbReference type="Pfam" id="PF00425">
    <property type="entry name" value="Chorismate_bind"/>
    <property type="match status" value="1"/>
</dbReference>
<evidence type="ECO:0000259" key="4">
    <source>
        <dbReference type="Pfam" id="PF04715"/>
    </source>
</evidence>
<evidence type="ECO:0000313" key="5">
    <source>
        <dbReference type="EMBL" id="TWX61934.1"/>
    </source>
</evidence>
<dbReference type="GO" id="GO:0009396">
    <property type="term" value="P:folic acid-containing compound biosynthetic process"/>
    <property type="evidence" value="ECO:0007669"/>
    <property type="project" value="InterPro"/>
</dbReference>
<reference evidence="6 8" key="1">
    <citation type="submission" date="2019-07" db="EMBL/GenBank/DDBJ databases">
        <title>Genomes of sea-ice associated Colwellia species.</title>
        <authorList>
            <person name="Bowman J.P."/>
        </authorList>
    </citation>
    <scope>NUCLEOTIDE SEQUENCE [LARGE SCALE GENOMIC DNA]</scope>
    <source>
        <strain evidence="5 7">ACAM 607</strain>
        <strain evidence="6 8">IC036</strain>
    </source>
</reference>
<dbReference type="Pfam" id="PF04715">
    <property type="entry name" value="Anth_synt_I_N"/>
    <property type="match status" value="1"/>
</dbReference>
<dbReference type="Proteomes" id="UP000321917">
    <property type="component" value="Unassembled WGS sequence"/>
</dbReference>
<dbReference type="EMBL" id="VOLQ01000003">
    <property type="protein sequence ID" value="TWX71266.1"/>
    <property type="molecule type" value="Genomic_DNA"/>
</dbReference>
<name>A0A5C6QQ21_9GAMM</name>
<gene>
    <name evidence="6" type="primary">pabB</name>
    <name evidence="5" type="ORF">ESZ26_04805</name>
    <name evidence="6" type="ORF">ESZ27_02385</name>
</gene>
<dbReference type="PRINTS" id="PR00095">
    <property type="entry name" value="ANTSNTHASEI"/>
</dbReference>
<dbReference type="InterPro" id="IPR019999">
    <property type="entry name" value="Anth_synth_I-like"/>
</dbReference>
<feature type="domain" description="Anthranilate synthase component I N-terminal" evidence="4">
    <location>
        <begin position="17"/>
        <end position="160"/>
    </location>
</feature>
<dbReference type="Proteomes" id="UP000321525">
    <property type="component" value="Unassembled WGS sequence"/>
</dbReference>
<keyword evidence="2 6" id="KW-0808">Transferase</keyword>
<evidence type="ECO:0000313" key="7">
    <source>
        <dbReference type="Proteomes" id="UP000321525"/>
    </source>
</evidence>
<dbReference type="OrthoDB" id="9803598at2"/>
<dbReference type="PANTHER" id="PTHR11236">
    <property type="entry name" value="AMINOBENZOATE/ANTHRANILATE SYNTHASE"/>
    <property type="match status" value="1"/>
</dbReference>
<dbReference type="GO" id="GO:0046820">
    <property type="term" value="F:4-amino-4-deoxychorismate synthase activity"/>
    <property type="evidence" value="ECO:0007669"/>
    <property type="project" value="UniProtKB-EC"/>
</dbReference>
<dbReference type="InterPro" id="IPR015890">
    <property type="entry name" value="Chorismate_C"/>
</dbReference>
<keyword evidence="6" id="KW-0032">Aminotransferase</keyword>
<dbReference type="Gene3D" id="3.60.120.10">
    <property type="entry name" value="Anthranilate synthase"/>
    <property type="match status" value="1"/>
</dbReference>
<evidence type="ECO:0000313" key="6">
    <source>
        <dbReference type="EMBL" id="TWX71266.1"/>
    </source>
</evidence>
<evidence type="ECO:0000259" key="3">
    <source>
        <dbReference type="Pfam" id="PF00425"/>
    </source>
</evidence>
<dbReference type="RefSeq" id="WP_146798512.1">
    <property type="nucleotide sequence ID" value="NZ_VOLP01000006.1"/>
</dbReference>
<comment type="caution">
    <text evidence="6">The sequence shown here is derived from an EMBL/GenBank/DDBJ whole genome shotgun (WGS) entry which is preliminary data.</text>
</comment>
<evidence type="ECO:0000313" key="8">
    <source>
        <dbReference type="Proteomes" id="UP000321917"/>
    </source>
</evidence>
<evidence type="ECO:0000256" key="2">
    <source>
        <dbReference type="ARBA" id="ARBA00022679"/>
    </source>
</evidence>
<dbReference type="InterPro" id="IPR005802">
    <property type="entry name" value="ADC_synth_comp_1"/>
</dbReference>
<dbReference type="GO" id="GO:0000162">
    <property type="term" value="P:L-tryptophan biosynthetic process"/>
    <property type="evidence" value="ECO:0007669"/>
    <property type="project" value="TreeGrafter"/>
</dbReference>
<protein>
    <recommendedName>
        <fullName evidence="1">aminodeoxychorismate synthase</fullName>
        <ecNumber evidence="1">2.6.1.85</ecNumber>
    </recommendedName>
</protein>
<dbReference type="SUPFAM" id="SSF56322">
    <property type="entry name" value="ADC synthase"/>
    <property type="match status" value="1"/>
</dbReference>
<keyword evidence="7" id="KW-1185">Reference proteome</keyword>
<sequence>MFTISAQHFTVEKSIDVKALFSAFSHQPWAMWLDSCGDKQSPAHVDSNFDIIVWQPEVTLTTQGVQTEVRWLKDDKKQISDENPLTLLKEIQQQCFNNINVAASHLPFNGGSIGYFSYDLGRRFENLPNQTTRDIDLAEMSIGLYFQALIFDHQAQQFWLVCPQPHRESLTIAINKQLALVKKTAQKKEKFALKTDWQSNISKARYDEKFQRVQHYLLSGDCYQINLAQRFSADYQGDEFDAYCALRDKNKAPFSAFLRFEKASILSISPERFLQKRGRKVQSKPIKGTKPRSDNAIIDQQNSIDLQYSEKDRAENLMIVDLLRNDISKVCIPGSVKVPKLFDIESFPAVHHLVSTVEGELAAQYQATDLLAASFPGGSITGAPKIRAMEIIDELEPHQRSIYCGSIGYISACGNMDTSITIRTLLCEKNNATQANIIYCWAGGGVVADSKVDSEYQETFDKVNKILPVLSAL</sequence>
<dbReference type="InterPro" id="IPR005801">
    <property type="entry name" value="ADC_synthase"/>
</dbReference>
<dbReference type="EMBL" id="VOLR01000005">
    <property type="protein sequence ID" value="TWX61934.1"/>
    <property type="molecule type" value="Genomic_DNA"/>
</dbReference>
<accession>A0A5C6QQ21</accession>
<proteinExistence type="predicted"/>
<dbReference type="NCBIfam" id="TIGR00553">
    <property type="entry name" value="pabB"/>
    <property type="match status" value="1"/>
</dbReference>
<dbReference type="InterPro" id="IPR006805">
    <property type="entry name" value="Anth_synth_I_N"/>
</dbReference>